<keyword evidence="2" id="KW-1185">Reference proteome</keyword>
<evidence type="ECO:0008006" key="3">
    <source>
        <dbReference type="Google" id="ProtNLM"/>
    </source>
</evidence>
<dbReference type="AlphaFoldDB" id="A0AAD9K307"/>
<protein>
    <recommendedName>
        <fullName evidence="3">Sulfotransferase</fullName>
    </recommendedName>
</protein>
<organism evidence="1 2">
    <name type="scientific">Paralvinella palmiformis</name>
    <dbReference type="NCBI Taxonomy" id="53620"/>
    <lineage>
        <taxon>Eukaryota</taxon>
        <taxon>Metazoa</taxon>
        <taxon>Spiralia</taxon>
        <taxon>Lophotrochozoa</taxon>
        <taxon>Annelida</taxon>
        <taxon>Polychaeta</taxon>
        <taxon>Sedentaria</taxon>
        <taxon>Canalipalpata</taxon>
        <taxon>Terebellida</taxon>
        <taxon>Terebelliformia</taxon>
        <taxon>Alvinellidae</taxon>
        <taxon>Paralvinella</taxon>
    </lineage>
</organism>
<comment type="caution">
    <text evidence="1">The sequence shown here is derived from an EMBL/GenBank/DDBJ whole genome shotgun (WGS) entry which is preliminary data.</text>
</comment>
<dbReference type="InterPro" id="IPR051135">
    <property type="entry name" value="Gal/GlcNAc/GalNAc_ST"/>
</dbReference>
<accession>A0AAD9K307</accession>
<evidence type="ECO:0000313" key="2">
    <source>
        <dbReference type="Proteomes" id="UP001208570"/>
    </source>
</evidence>
<proteinExistence type="predicted"/>
<dbReference type="Pfam" id="PF13469">
    <property type="entry name" value="Sulfotransfer_3"/>
    <property type="match status" value="1"/>
</dbReference>
<name>A0AAD9K307_9ANNE</name>
<gene>
    <name evidence="1" type="ORF">LSH36_87g00015</name>
</gene>
<dbReference type="Proteomes" id="UP001208570">
    <property type="component" value="Unassembled WGS sequence"/>
</dbReference>
<dbReference type="GO" id="GO:0006790">
    <property type="term" value="P:sulfur compound metabolic process"/>
    <property type="evidence" value="ECO:0007669"/>
    <property type="project" value="TreeGrafter"/>
</dbReference>
<dbReference type="Gene3D" id="3.40.50.300">
    <property type="entry name" value="P-loop containing nucleotide triphosphate hydrolases"/>
    <property type="match status" value="1"/>
</dbReference>
<dbReference type="PANTHER" id="PTHR10704">
    <property type="entry name" value="CARBOHYDRATE SULFOTRANSFERASE"/>
    <property type="match status" value="1"/>
</dbReference>
<reference evidence="1" key="1">
    <citation type="journal article" date="2023" name="Mol. Biol. Evol.">
        <title>Third-Generation Sequencing Reveals the Adaptive Role of the Epigenome in Three Deep-Sea Polychaetes.</title>
        <authorList>
            <person name="Perez M."/>
            <person name="Aroh O."/>
            <person name="Sun Y."/>
            <person name="Lan Y."/>
            <person name="Juniper S.K."/>
            <person name="Young C.R."/>
            <person name="Angers B."/>
            <person name="Qian P.Y."/>
        </authorList>
    </citation>
    <scope>NUCLEOTIDE SEQUENCE</scope>
    <source>
        <strain evidence="1">P08H-3</strain>
    </source>
</reference>
<dbReference type="GO" id="GO:0006044">
    <property type="term" value="P:N-acetylglucosamine metabolic process"/>
    <property type="evidence" value="ECO:0007669"/>
    <property type="project" value="TreeGrafter"/>
</dbReference>
<dbReference type="GO" id="GO:0001517">
    <property type="term" value="F:N-acetylglucosamine 6-O-sulfotransferase activity"/>
    <property type="evidence" value="ECO:0007669"/>
    <property type="project" value="TreeGrafter"/>
</dbReference>
<dbReference type="EMBL" id="JAODUP010000087">
    <property type="protein sequence ID" value="KAK2163005.1"/>
    <property type="molecule type" value="Genomic_DNA"/>
</dbReference>
<dbReference type="PANTHER" id="PTHR10704:SF44">
    <property type="entry name" value="LD35051P-RELATED"/>
    <property type="match status" value="1"/>
</dbReference>
<dbReference type="SUPFAM" id="SSF52540">
    <property type="entry name" value="P-loop containing nucleoside triphosphate hydrolases"/>
    <property type="match status" value="1"/>
</dbReference>
<sequence>MKVIVRGWFISVFSKRSTFILVILAGLLAIAFLRVDDLRQVYLQLKGNHYFVEVIGHPNEELYNKEWINKRNKLINNHNASKVFMFSYMRGGSSIGGELFNCDSSATMWYEPGDAFFAHFYGLYHENIPQDDLYFSNFTRRKLGKRELQEMTEFYTNKFSCNYQDLPEEAMTHYFLSESTAMDKYVACRRRHQKQFYGNINRCSAHVKSVCSPNKVEVSLKNRCPDYISTTRRFITEDGVQNKSRLITKWLEHLKKENSSTNISKVTITNLKNFISHGLCVEQIKQENKKCLSLATSKCLKDKIRVVQVNRMKMEDLEPLLRNNPDMYVIHYVRDPRAIAVSRIAIRKLTWHPNERQPIGEARFLCQRIRADLRHRRRLSMKYPGAITQIRYEDLAINPKDTAKKIYSIFGRVPTKRWADFVAKHMHAPKDGGGFGISVRNATETTRKWRKKIPPDQLQSINRICADVIHALGYSM</sequence>
<dbReference type="InterPro" id="IPR027417">
    <property type="entry name" value="P-loop_NTPase"/>
</dbReference>
<evidence type="ECO:0000313" key="1">
    <source>
        <dbReference type="EMBL" id="KAK2163005.1"/>
    </source>
</evidence>